<evidence type="ECO:0000256" key="2">
    <source>
        <dbReference type="ARBA" id="ARBA00022679"/>
    </source>
</evidence>
<proteinExistence type="predicted"/>
<evidence type="ECO:0000256" key="1">
    <source>
        <dbReference type="ARBA" id="ARBA00022603"/>
    </source>
</evidence>
<dbReference type="GO" id="GO:0008168">
    <property type="term" value="F:methyltransferase activity"/>
    <property type="evidence" value="ECO:0007669"/>
    <property type="project" value="UniProtKB-KW"/>
</dbReference>
<organism evidence="5 6">
    <name type="scientific">Herbiconiux ginsengi</name>
    <dbReference type="NCBI Taxonomy" id="381665"/>
    <lineage>
        <taxon>Bacteria</taxon>
        <taxon>Bacillati</taxon>
        <taxon>Actinomycetota</taxon>
        <taxon>Actinomycetes</taxon>
        <taxon>Micrococcales</taxon>
        <taxon>Microbacteriaceae</taxon>
        <taxon>Herbiconiux</taxon>
    </lineage>
</organism>
<evidence type="ECO:0000259" key="4">
    <source>
        <dbReference type="Pfam" id="PF13649"/>
    </source>
</evidence>
<dbReference type="AlphaFoldDB" id="A0A1H3S2T7"/>
<dbReference type="Proteomes" id="UP000198891">
    <property type="component" value="Unassembled WGS sequence"/>
</dbReference>
<accession>A0A1H3S2T7</accession>
<sequence length="147" mass="15857">MLGSVDRVQTNDYDSFAEAYAAENESNFVNAHYERPAVLALAGEVTGHRILDAGCGAGPLAAALRERGATVTGLDKSAEMIALARHRLGDDADVHVGDLRDPFAATGFQLSVISELQPDPAARESFPDDFERLASPMGFLFRRRQGH</sequence>
<dbReference type="CDD" id="cd02440">
    <property type="entry name" value="AdoMet_MTases"/>
    <property type="match status" value="1"/>
</dbReference>
<reference evidence="5 6" key="1">
    <citation type="submission" date="2016-10" db="EMBL/GenBank/DDBJ databases">
        <authorList>
            <person name="de Groot N.N."/>
        </authorList>
    </citation>
    <scope>NUCLEOTIDE SEQUENCE [LARGE SCALE GENOMIC DNA]</scope>
    <source>
        <strain evidence="5 6">CGMCC 4.3491</strain>
    </source>
</reference>
<dbReference type="STRING" id="381665.SAMN05216554_3261"/>
<gene>
    <name evidence="5" type="ORF">SAMN05216554_3261</name>
</gene>
<feature type="domain" description="Methyltransferase" evidence="4">
    <location>
        <begin position="50"/>
        <end position="117"/>
    </location>
</feature>
<dbReference type="GO" id="GO:0032259">
    <property type="term" value="P:methylation"/>
    <property type="evidence" value="ECO:0007669"/>
    <property type="project" value="UniProtKB-KW"/>
</dbReference>
<dbReference type="Gene3D" id="3.40.50.150">
    <property type="entry name" value="Vaccinia Virus protein VP39"/>
    <property type="match status" value="1"/>
</dbReference>
<dbReference type="SUPFAM" id="SSF53335">
    <property type="entry name" value="S-adenosyl-L-methionine-dependent methyltransferases"/>
    <property type="match status" value="1"/>
</dbReference>
<keyword evidence="1 5" id="KW-0489">Methyltransferase</keyword>
<dbReference type="InterPro" id="IPR029063">
    <property type="entry name" value="SAM-dependent_MTases_sf"/>
</dbReference>
<keyword evidence="3" id="KW-0949">S-adenosyl-L-methionine</keyword>
<protein>
    <submittedName>
        <fullName evidence="5">Methyltransferase domain-containing protein</fullName>
    </submittedName>
</protein>
<dbReference type="PANTHER" id="PTHR43464:SF19">
    <property type="entry name" value="UBIQUINONE BIOSYNTHESIS O-METHYLTRANSFERASE, MITOCHONDRIAL"/>
    <property type="match status" value="1"/>
</dbReference>
<evidence type="ECO:0000256" key="3">
    <source>
        <dbReference type="ARBA" id="ARBA00022691"/>
    </source>
</evidence>
<name>A0A1H3S2T7_9MICO</name>
<dbReference type="PANTHER" id="PTHR43464">
    <property type="entry name" value="METHYLTRANSFERASE"/>
    <property type="match status" value="1"/>
</dbReference>
<dbReference type="InterPro" id="IPR041698">
    <property type="entry name" value="Methyltransf_25"/>
</dbReference>
<dbReference type="EMBL" id="FNPZ01000003">
    <property type="protein sequence ID" value="SDZ32204.1"/>
    <property type="molecule type" value="Genomic_DNA"/>
</dbReference>
<keyword evidence="2 5" id="KW-0808">Transferase</keyword>
<evidence type="ECO:0000313" key="5">
    <source>
        <dbReference type="EMBL" id="SDZ32204.1"/>
    </source>
</evidence>
<evidence type="ECO:0000313" key="6">
    <source>
        <dbReference type="Proteomes" id="UP000198891"/>
    </source>
</evidence>
<keyword evidence="6" id="KW-1185">Reference proteome</keyword>
<dbReference type="Pfam" id="PF13649">
    <property type="entry name" value="Methyltransf_25"/>
    <property type="match status" value="1"/>
</dbReference>